<evidence type="ECO:0000256" key="1">
    <source>
        <dbReference type="SAM" id="MobiDB-lite"/>
    </source>
</evidence>
<organism evidence="3 4">
    <name type="scientific">Paenibacillus lacisoli</name>
    <dbReference type="NCBI Taxonomy" id="3064525"/>
    <lineage>
        <taxon>Bacteria</taxon>
        <taxon>Bacillati</taxon>
        <taxon>Bacillota</taxon>
        <taxon>Bacilli</taxon>
        <taxon>Bacillales</taxon>
        <taxon>Paenibacillaceae</taxon>
        <taxon>Paenibacillus</taxon>
    </lineage>
</organism>
<dbReference type="NCBIfam" id="TIGR02206">
    <property type="entry name" value="intg_mem_TP0381"/>
    <property type="match status" value="1"/>
</dbReference>
<keyword evidence="4" id="KW-1185">Reference proteome</keyword>
<feature type="transmembrane region" description="Helical" evidence="2">
    <location>
        <begin position="168"/>
        <end position="192"/>
    </location>
</feature>
<keyword evidence="2" id="KW-1133">Transmembrane helix</keyword>
<feature type="transmembrane region" description="Helical" evidence="2">
    <location>
        <begin position="12"/>
        <end position="38"/>
    </location>
</feature>
<keyword evidence="2" id="KW-0472">Membrane</keyword>
<evidence type="ECO:0000313" key="3">
    <source>
        <dbReference type="EMBL" id="MDO7907126.1"/>
    </source>
</evidence>
<feature type="region of interest" description="Disordered" evidence="1">
    <location>
        <begin position="243"/>
        <end position="266"/>
    </location>
</feature>
<reference evidence="3 4" key="1">
    <citation type="submission" date="2023-07" db="EMBL/GenBank/DDBJ databases">
        <title>Paenibacillus sp. JX-17 nov. isolated from soil.</title>
        <authorList>
            <person name="Wan Y."/>
            <person name="Liu B."/>
        </authorList>
    </citation>
    <scope>NUCLEOTIDE SEQUENCE [LARGE SCALE GENOMIC DNA]</scope>
    <source>
        <strain evidence="3 4">JX-17</strain>
    </source>
</reference>
<proteinExistence type="predicted"/>
<accession>A0ABT9CD16</accession>
<feature type="transmembrane region" description="Helical" evidence="2">
    <location>
        <begin position="136"/>
        <end position="156"/>
    </location>
</feature>
<name>A0ABT9CD16_9BACL</name>
<gene>
    <name evidence="3" type="ORF">Q5741_11965</name>
</gene>
<dbReference type="EMBL" id="JAUQTB010000006">
    <property type="protein sequence ID" value="MDO7907126.1"/>
    <property type="molecule type" value="Genomic_DNA"/>
</dbReference>
<dbReference type="Proteomes" id="UP001240171">
    <property type="component" value="Unassembled WGS sequence"/>
</dbReference>
<dbReference type="Pfam" id="PF14808">
    <property type="entry name" value="TMEM164"/>
    <property type="match status" value="1"/>
</dbReference>
<evidence type="ECO:0000313" key="4">
    <source>
        <dbReference type="Proteomes" id="UP001240171"/>
    </source>
</evidence>
<feature type="transmembrane region" description="Helical" evidence="2">
    <location>
        <begin position="50"/>
        <end position="71"/>
    </location>
</feature>
<comment type="caution">
    <text evidence="3">The sequence shown here is derived from an EMBL/GenBank/DDBJ whole genome shotgun (WGS) entry which is preliminary data.</text>
</comment>
<feature type="transmembrane region" description="Helical" evidence="2">
    <location>
        <begin position="83"/>
        <end position="100"/>
    </location>
</feature>
<feature type="transmembrane region" description="Helical" evidence="2">
    <location>
        <begin position="212"/>
        <end position="234"/>
    </location>
</feature>
<sequence>MSPSWLDPFDPAVFTAFSASHWTAAAIVLLTAMLLYLGRKQLAHHHRARLTVRYGLLVLLVVSEVTLDVWYVHGGVWDARTTLPLELCSVSLVLAAVLLLTRSRLLYQIVLFAGFMGALQAVLTPNLSYAFPHYRFLQFFAAHGAIILTPLYMTWVEGFRPTWRSVGIAMVFLNLLALAVGMVDALIGANYMFLMGKPSTPSVLDWFGPYPYYIAAEEVLAFGLFSLMYGLFFVRKREVKKETEPAEASEQSLNSPAPELIPDPPG</sequence>
<dbReference type="RefSeq" id="WP_305024333.1">
    <property type="nucleotide sequence ID" value="NZ_JAUQTB010000006.1"/>
</dbReference>
<keyword evidence="2" id="KW-0812">Transmembrane</keyword>
<evidence type="ECO:0000256" key="2">
    <source>
        <dbReference type="SAM" id="Phobius"/>
    </source>
</evidence>
<dbReference type="InterPro" id="IPR011737">
    <property type="entry name" value="CHP02206_TP0381"/>
</dbReference>
<feature type="transmembrane region" description="Helical" evidence="2">
    <location>
        <begin position="105"/>
        <end position="124"/>
    </location>
</feature>
<protein>
    <submittedName>
        <fullName evidence="3">TIGR02206 family membrane protein</fullName>
    </submittedName>
</protein>